<reference evidence="1" key="2">
    <citation type="submission" date="2025-09" db="UniProtKB">
        <authorList>
            <consortium name="Ensembl"/>
        </authorList>
    </citation>
    <scope>IDENTIFICATION</scope>
</reference>
<evidence type="ECO:0000313" key="1">
    <source>
        <dbReference type="Ensembl" id="ENSSBOP00000027690.1"/>
    </source>
</evidence>
<evidence type="ECO:0000313" key="2">
    <source>
        <dbReference type="Proteomes" id="UP000233220"/>
    </source>
</evidence>
<dbReference type="GeneTree" id="ENSGT00940000153251"/>
<dbReference type="AlphaFoldDB" id="A0A2K6U743"/>
<keyword evidence="2" id="KW-1185">Reference proteome</keyword>
<protein>
    <submittedName>
        <fullName evidence="1">Cellular inhibitor of PP2A</fullName>
    </submittedName>
</protein>
<reference evidence="1" key="1">
    <citation type="submission" date="2025-08" db="UniProtKB">
        <authorList>
            <consortium name="Ensembl"/>
        </authorList>
    </citation>
    <scope>IDENTIFICATION</scope>
</reference>
<gene>
    <name evidence="1" type="primary">CIP2A</name>
</gene>
<name>A0A2K6U743_SAIBB</name>
<dbReference type="Ensembl" id="ENSSBOT00000044568.1">
    <property type="protein sequence ID" value="ENSSBOP00000027690.1"/>
    <property type="gene ID" value="ENSSBOG00000030237.1"/>
</dbReference>
<sequence>MDSTACLKSLLLTVSQYKAVKSEANAAQLLRHLEVREEAEGIIP</sequence>
<proteinExistence type="predicted"/>
<organism evidence="1 2">
    <name type="scientific">Saimiri boliviensis boliviensis</name>
    <name type="common">Bolivian squirrel monkey</name>
    <dbReference type="NCBI Taxonomy" id="39432"/>
    <lineage>
        <taxon>Eukaryota</taxon>
        <taxon>Metazoa</taxon>
        <taxon>Chordata</taxon>
        <taxon>Craniata</taxon>
        <taxon>Vertebrata</taxon>
        <taxon>Euteleostomi</taxon>
        <taxon>Mammalia</taxon>
        <taxon>Eutheria</taxon>
        <taxon>Euarchontoglires</taxon>
        <taxon>Primates</taxon>
        <taxon>Haplorrhini</taxon>
        <taxon>Platyrrhini</taxon>
        <taxon>Cebidae</taxon>
        <taxon>Saimiriinae</taxon>
        <taxon>Saimiri</taxon>
    </lineage>
</organism>
<dbReference type="Proteomes" id="UP000233220">
    <property type="component" value="Unplaced"/>
</dbReference>
<accession>A0A2K6U743</accession>